<name>A0A9P1HCG6_9PEZI</name>
<keyword evidence="4" id="KW-1185">Reference proteome</keyword>
<accession>A0A9P1HCG6</accession>
<comment type="caution">
    <text evidence="3">The sequence shown here is derived from an EMBL/GenBank/DDBJ whole genome shotgun (WGS) entry which is preliminary data.</text>
</comment>
<reference evidence="3" key="1">
    <citation type="submission" date="2022-11" db="EMBL/GenBank/DDBJ databases">
        <authorList>
            <person name="Scott C."/>
            <person name="Bruce N."/>
        </authorList>
    </citation>
    <scope>NUCLEOTIDE SEQUENCE</scope>
</reference>
<keyword evidence="1" id="KW-0175">Coiled coil</keyword>
<dbReference type="EMBL" id="CALLCH030000020">
    <property type="protein sequence ID" value="CAI4219518.1"/>
    <property type="molecule type" value="Genomic_DNA"/>
</dbReference>
<evidence type="ECO:0000313" key="3">
    <source>
        <dbReference type="EMBL" id="CAI4219518.1"/>
    </source>
</evidence>
<protein>
    <submittedName>
        <fullName evidence="3">Uncharacterized protein</fullName>
    </submittedName>
</protein>
<feature type="region of interest" description="Disordered" evidence="2">
    <location>
        <begin position="257"/>
        <end position="320"/>
    </location>
</feature>
<proteinExistence type="predicted"/>
<organism evidence="3 4">
    <name type="scientific">Parascedosporium putredinis</name>
    <dbReference type="NCBI Taxonomy" id="1442378"/>
    <lineage>
        <taxon>Eukaryota</taxon>
        <taxon>Fungi</taxon>
        <taxon>Dikarya</taxon>
        <taxon>Ascomycota</taxon>
        <taxon>Pezizomycotina</taxon>
        <taxon>Sordariomycetes</taxon>
        <taxon>Hypocreomycetidae</taxon>
        <taxon>Microascales</taxon>
        <taxon>Microascaceae</taxon>
        <taxon>Parascedosporium</taxon>
    </lineage>
</organism>
<dbReference type="Proteomes" id="UP000838763">
    <property type="component" value="Unassembled WGS sequence"/>
</dbReference>
<dbReference type="AlphaFoldDB" id="A0A9P1HCG6"/>
<dbReference type="OrthoDB" id="5418627at2759"/>
<gene>
    <name evidence="3" type="ORF">PPNO1_LOCUS9075</name>
</gene>
<sequence>MDDATRLISELQAQLAELDHKVTTYRQDLADGFLRHSRQLLSDLDPSLSARVQDALAHCLGSYPAISPALITGSAADLEAPIFGTAALVTGSPALTFQAPGPLGALANPDIHLNTFDSTNSIATTASAAAAPVAAASPSADHEGSPPTSRFPRSSTPPSLPPSSTALPPPSQSVGATDSMSDSPDDREAELRGVFTPTYLPLSTNHKPSDNGRRRSSFRRCRGHHSLLDLANFSPTLLASLPTSAAIDAEILSAASSSPASIHLPTRPSTTRRATDDVSTSSVLSDKSDSKSRRSALRRSSSSSKPQSPGGLQDVRQQPGTSNLYTIPVLREDPDHSTATLSAAVILGLSDLEENEGPRPKSTVWIPVTQDPDPEADEGDVIIPPVALTKAKNSLTSLRDAERAKRGPDRVRMLLGAPAQQLDRQEEVDEEEQDGQEDDADDDSSSDDDFLSMGRSRAPRPRDPAGPAVQDSPSTLVGIRYWREYFGGGGIVEAEA</sequence>
<feature type="region of interest" description="Disordered" evidence="2">
    <location>
        <begin position="133"/>
        <end position="217"/>
    </location>
</feature>
<feature type="compositionally biased region" description="Acidic residues" evidence="2">
    <location>
        <begin position="426"/>
        <end position="450"/>
    </location>
</feature>
<feature type="region of interest" description="Disordered" evidence="2">
    <location>
        <begin position="353"/>
        <end position="380"/>
    </location>
</feature>
<evidence type="ECO:0000256" key="2">
    <source>
        <dbReference type="SAM" id="MobiDB-lite"/>
    </source>
</evidence>
<evidence type="ECO:0000313" key="4">
    <source>
        <dbReference type="Proteomes" id="UP000838763"/>
    </source>
</evidence>
<feature type="coiled-coil region" evidence="1">
    <location>
        <begin position="1"/>
        <end position="28"/>
    </location>
</feature>
<evidence type="ECO:0000256" key="1">
    <source>
        <dbReference type="SAM" id="Coils"/>
    </source>
</evidence>
<feature type="compositionally biased region" description="Basic and acidic residues" evidence="2">
    <location>
        <begin position="399"/>
        <end position="412"/>
    </location>
</feature>
<feature type="region of interest" description="Disordered" evidence="2">
    <location>
        <begin position="394"/>
        <end position="474"/>
    </location>
</feature>
<feature type="compositionally biased region" description="Low complexity" evidence="2">
    <location>
        <begin position="133"/>
        <end position="166"/>
    </location>
</feature>